<dbReference type="PANTHER" id="PTHR11786:SF0">
    <property type="entry name" value="ARYLAMINE N-ACETYLTRANSFERASE 4-RELATED"/>
    <property type="match status" value="1"/>
</dbReference>
<keyword evidence="3" id="KW-1185">Reference proteome</keyword>
<proteinExistence type="inferred from homology"/>
<organism evidence="2 3">
    <name type="scientific">Petromyces alliaceus</name>
    <name type="common">Aspergillus alliaceus</name>
    <dbReference type="NCBI Taxonomy" id="209559"/>
    <lineage>
        <taxon>Eukaryota</taxon>
        <taxon>Fungi</taxon>
        <taxon>Dikarya</taxon>
        <taxon>Ascomycota</taxon>
        <taxon>Pezizomycotina</taxon>
        <taxon>Eurotiomycetes</taxon>
        <taxon>Eurotiomycetidae</taxon>
        <taxon>Eurotiales</taxon>
        <taxon>Aspergillaceae</taxon>
        <taxon>Aspergillus</taxon>
        <taxon>Aspergillus subgen. Circumdati</taxon>
    </lineage>
</organism>
<comment type="similarity">
    <text evidence="1">Belongs to the arylamine N-acetyltransferase family.</text>
</comment>
<comment type="caution">
    <text evidence="2">The sequence shown here is derived from an EMBL/GenBank/DDBJ whole genome shotgun (WGS) entry which is preliminary data.</text>
</comment>
<evidence type="ECO:0000313" key="3">
    <source>
        <dbReference type="Proteomes" id="UP000541154"/>
    </source>
</evidence>
<dbReference type="InterPro" id="IPR038765">
    <property type="entry name" value="Papain-like_cys_pep_sf"/>
</dbReference>
<evidence type="ECO:0000313" key="2">
    <source>
        <dbReference type="EMBL" id="KAF5863992.1"/>
    </source>
</evidence>
<accession>A0A8H6A904</accession>
<dbReference type="Proteomes" id="UP000541154">
    <property type="component" value="Unassembled WGS sequence"/>
</dbReference>
<reference evidence="2 3" key="1">
    <citation type="submission" date="2019-04" db="EMBL/GenBank/DDBJ databases">
        <title>Aspergillus burnettii sp. nov., novel species from soil in southeast Queensland.</title>
        <authorList>
            <person name="Gilchrist C.L.M."/>
            <person name="Pitt J.I."/>
            <person name="Lange L."/>
            <person name="Lacey H.J."/>
            <person name="Vuong D."/>
            <person name="Midgley D.J."/>
            <person name="Greenfield P."/>
            <person name="Bradbury M."/>
            <person name="Lacey E."/>
            <person name="Busk P.K."/>
            <person name="Pilgaard B."/>
            <person name="Chooi Y.H."/>
            <person name="Piggott A.M."/>
        </authorList>
    </citation>
    <scope>NUCLEOTIDE SEQUENCE [LARGE SCALE GENOMIC DNA]</scope>
    <source>
        <strain evidence="2 3">FRR 5400</strain>
    </source>
</reference>
<sequence length="217" mass="24610">MLRGLGFDAYTTGARNRGRVNGIPQGDYQGWVHMVNIVRLPSGARYHLDVGFGGDGPTSPVPLVSGEAIKNLGSQEVRLLYDNIPKQSQTTQKLWIYQYRNGMDKEWNSFYCFPEIEFFQDDFEVINRFAAWEFLERGTFVAVKFIRNGEEGNVAQVQNGMIQSQPDSDEVCIVGKLMLINNELKLNMGGRTKVIESLNTEADRRMALEKWFSISIA</sequence>
<name>A0A8H6A904_PETAA</name>
<dbReference type="InterPro" id="IPR001447">
    <property type="entry name" value="Arylamine_N-AcTrfase"/>
</dbReference>
<dbReference type="InterPro" id="IPR053710">
    <property type="entry name" value="Arylamine_NAT_domain_sf"/>
</dbReference>
<dbReference type="Pfam" id="PF00797">
    <property type="entry name" value="Acetyltransf_2"/>
    <property type="match status" value="1"/>
</dbReference>
<dbReference type="GO" id="GO:0016407">
    <property type="term" value="F:acetyltransferase activity"/>
    <property type="evidence" value="ECO:0007669"/>
    <property type="project" value="InterPro"/>
</dbReference>
<dbReference type="EMBL" id="SPNV01000041">
    <property type="protein sequence ID" value="KAF5863992.1"/>
    <property type="molecule type" value="Genomic_DNA"/>
</dbReference>
<protein>
    <submittedName>
        <fullName evidence="2">N-terminal acetyltransferase</fullName>
    </submittedName>
</protein>
<gene>
    <name evidence="2" type="primary">NAT3</name>
    <name evidence="2" type="ORF">ETB97_008927</name>
</gene>
<evidence type="ECO:0000256" key="1">
    <source>
        <dbReference type="ARBA" id="ARBA00006547"/>
    </source>
</evidence>
<dbReference type="PANTHER" id="PTHR11786">
    <property type="entry name" value="N-HYDROXYARYLAMINE O-ACETYLTRANSFERASE"/>
    <property type="match status" value="1"/>
</dbReference>
<dbReference type="AlphaFoldDB" id="A0A8H6A904"/>
<dbReference type="SUPFAM" id="SSF54001">
    <property type="entry name" value="Cysteine proteinases"/>
    <property type="match status" value="1"/>
</dbReference>
<dbReference type="Gene3D" id="3.30.2140.20">
    <property type="match status" value="1"/>
</dbReference>